<keyword evidence="1" id="KW-1133">Transmembrane helix</keyword>
<reference evidence="2" key="1">
    <citation type="journal article" date="2017" name="Gigascience">
        <title>The genome draft of coconut (Cocos nucifera).</title>
        <authorList>
            <person name="Xiao Y."/>
            <person name="Xu P."/>
            <person name="Fan H."/>
            <person name="Baudouin L."/>
            <person name="Xia W."/>
            <person name="Bocs S."/>
            <person name="Xu J."/>
            <person name="Li Q."/>
            <person name="Guo A."/>
            <person name="Zhou L."/>
            <person name="Li J."/>
            <person name="Wu Y."/>
            <person name="Ma Z."/>
            <person name="Armero A."/>
            <person name="Issali A.E."/>
            <person name="Liu N."/>
            <person name="Peng M."/>
            <person name="Yang Y."/>
        </authorList>
    </citation>
    <scope>NUCLEOTIDE SEQUENCE</scope>
    <source>
        <tissue evidence="2">Spear leaf of Hainan Tall coconut</tissue>
    </source>
</reference>
<dbReference type="GO" id="GO:0042765">
    <property type="term" value="C:GPI-anchor transamidase complex"/>
    <property type="evidence" value="ECO:0007669"/>
    <property type="project" value="InterPro"/>
</dbReference>
<comment type="caution">
    <text evidence="2">The sequence shown here is derived from an EMBL/GenBank/DDBJ whole genome shotgun (WGS) entry which is preliminary data.</text>
</comment>
<dbReference type="PANTHER" id="PTHR13304">
    <property type="entry name" value="GLYCOSYLPHOSPHATIDYLINOSITOL ANCHOR ATTACHMENT 1 PROTEIN"/>
    <property type="match status" value="1"/>
</dbReference>
<keyword evidence="1" id="KW-0812">Transmembrane</keyword>
<keyword evidence="3" id="KW-1185">Reference proteome</keyword>
<proteinExistence type="predicted"/>
<accession>A0A8K0HW13</accession>
<protein>
    <submittedName>
        <fullName evidence="2">Putative glycosylphosphatidylinositol anchor attachment 1 protein</fullName>
    </submittedName>
</protein>
<evidence type="ECO:0000256" key="1">
    <source>
        <dbReference type="SAM" id="Phobius"/>
    </source>
</evidence>
<evidence type="ECO:0000313" key="2">
    <source>
        <dbReference type="EMBL" id="KAG1327726.1"/>
    </source>
</evidence>
<name>A0A8K0HW13_COCNU</name>
<dbReference type="PANTHER" id="PTHR13304:SF0">
    <property type="entry name" value="GLYCOSYLPHOSPHATIDYLINOSITOL ANCHOR ATTACHMENT 1 PROTEIN"/>
    <property type="match status" value="1"/>
</dbReference>
<dbReference type="AlphaFoldDB" id="A0A8K0HW13"/>
<dbReference type="InterPro" id="IPR007246">
    <property type="entry name" value="Gaa1"/>
</dbReference>
<dbReference type="OrthoDB" id="445301at2759"/>
<dbReference type="GO" id="GO:0016255">
    <property type="term" value="P:attachment of GPI anchor to protein"/>
    <property type="evidence" value="ECO:0007669"/>
    <property type="project" value="TreeGrafter"/>
</dbReference>
<gene>
    <name evidence="2" type="ORF">COCNU_01G016600</name>
</gene>
<dbReference type="Proteomes" id="UP000797356">
    <property type="component" value="Chromosome 1"/>
</dbReference>
<evidence type="ECO:0000313" key="3">
    <source>
        <dbReference type="Proteomes" id="UP000797356"/>
    </source>
</evidence>
<keyword evidence="1" id="KW-0472">Membrane</keyword>
<sequence>MATEEKEKPKEGAARSRLIVRLGAFLVSHNLFVSVVCCITGLIALLLLPVLAKNTYISENALMPG</sequence>
<reference evidence="2" key="2">
    <citation type="submission" date="2019-07" db="EMBL/GenBank/DDBJ databases">
        <authorList>
            <person name="Yang Y."/>
            <person name="Bocs S."/>
            <person name="Baudouin L."/>
        </authorList>
    </citation>
    <scope>NUCLEOTIDE SEQUENCE</scope>
    <source>
        <tissue evidence="2">Spear leaf of Hainan Tall coconut</tissue>
    </source>
</reference>
<dbReference type="EMBL" id="CM017872">
    <property type="protein sequence ID" value="KAG1327726.1"/>
    <property type="molecule type" value="Genomic_DNA"/>
</dbReference>
<organism evidence="2 3">
    <name type="scientific">Cocos nucifera</name>
    <name type="common">Coconut palm</name>
    <dbReference type="NCBI Taxonomy" id="13894"/>
    <lineage>
        <taxon>Eukaryota</taxon>
        <taxon>Viridiplantae</taxon>
        <taxon>Streptophyta</taxon>
        <taxon>Embryophyta</taxon>
        <taxon>Tracheophyta</taxon>
        <taxon>Spermatophyta</taxon>
        <taxon>Magnoliopsida</taxon>
        <taxon>Liliopsida</taxon>
        <taxon>Arecaceae</taxon>
        <taxon>Arecoideae</taxon>
        <taxon>Cocoseae</taxon>
        <taxon>Attaleinae</taxon>
        <taxon>Cocos</taxon>
    </lineage>
</organism>
<feature type="transmembrane region" description="Helical" evidence="1">
    <location>
        <begin position="31"/>
        <end position="52"/>
    </location>
</feature>